<feature type="domain" description="RNA polymerase sigma factor 70 region 4 type 2" evidence="6">
    <location>
        <begin position="111"/>
        <end position="154"/>
    </location>
</feature>
<comment type="similarity">
    <text evidence="1">Belongs to the sigma-70 factor family. ECF subfamily.</text>
</comment>
<organism evidence="7 8">
    <name type="scientific">Pelomonas cellulosilytica</name>
    <dbReference type="NCBI Taxonomy" id="2906762"/>
    <lineage>
        <taxon>Bacteria</taxon>
        <taxon>Pseudomonadati</taxon>
        <taxon>Pseudomonadota</taxon>
        <taxon>Betaproteobacteria</taxon>
        <taxon>Burkholderiales</taxon>
        <taxon>Sphaerotilaceae</taxon>
        <taxon>Roseateles</taxon>
    </lineage>
</organism>
<name>A0ABS8XMM3_9BURK</name>
<dbReference type="InterPro" id="IPR007627">
    <property type="entry name" value="RNA_pol_sigma70_r2"/>
</dbReference>
<feature type="domain" description="RNA polymerase sigma-70 region 2" evidence="5">
    <location>
        <begin position="15"/>
        <end position="72"/>
    </location>
</feature>
<keyword evidence="4" id="KW-0804">Transcription</keyword>
<evidence type="ECO:0000313" key="8">
    <source>
        <dbReference type="Proteomes" id="UP001200741"/>
    </source>
</evidence>
<dbReference type="EMBL" id="JAJTWU010000002">
    <property type="protein sequence ID" value="MCE4554021.1"/>
    <property type="molecule type" value="Genomic_DNA"/>
</dbReference>
<dbReference type="RefSeq" id="WP_233370822.1">
    <property type="nucleotide sequence ID" value="NZ_JAJTWU010000002.1"/>
</dbReference>
<dbReference type="NCBIfam" id="TIGR02937">
    <property type="entry name" value="sigma70-ECF"/>
    <property type="match status" value="1"/>
</dbReference>
<reference evidence="7 8" key="1">
    <citation type="submission" date="2021-12" db="EMBL/GenBank/DDBJ databases">
        <title>Genome seq of P8.</title>
        <authorList>
            <person name="Seo T."/>
        </authorList>
    </citation>
    <scope>NUCLEOTIDE SEQUENCE [LARGE SCALE GENOMIC DNA]</scope>
    <source>
        <strain evidence="7 8">P8</strain>
    </source>
</reference>
<protein>
    <submittedName>
        <fullName evidence="7">RNA polymerase sigma factor</fullName>
    </submittedName>
</protein>
<dbReference type="Proteomes" id="UP001200741">
    <property type="component" value="Unassembled WGS sequence"/>
</dbReference>
<keyword evidence="2" id="KW-0805">Transcription regulation</keyword>
<evidence type="ECO:0000256" key="1">
    <source>
        <dbReference type="ARBA" id="ARBA00010641"/>
    </source>
</evidence>
<comment type="caution">
    <text evidence="7">The sequence shown here is derived from an EMBL/GenBank/DDBJ whole genome shotgun (WGS) entry which is preliminary data.</text>
</comment>
<evidence type="ECO:0000256" key="3">
    <source>
        <dbReference type="ARBA" id="ARBA00023082"/>
    </source>
</evidence>
<evidence type="ECO:0000256" key="2">
    <source>
        <dbReference type="ARBA" id="ARBA00023015"/>
    </source>
</evidence>
<keyword evidence="8" id="KW-1185">Reference proteome</keyword>
<dbReference type="Pfam" id="PF04542">
    <property type="entry name" value="Sigma70_r2"/>
    <property type="match status" value="1"/>
</dbReference>
<dbReference type="InterPro" id="IPR013324">
    <property type="entry name" value="RNA_pol_sigma_r3/r4-like"/>
</dbReference>
<dbReference type="SUPFAM" id="SSF88659">
    <property type="entry name" value="Sigma3 and sigma4 domains of RNA polymerase sigma factors"/>
    <property type="match status" value="1"/>
</dbReference>
<evidence type="ECO:0000256" key="4">
    <source>
        <dbReference type="ARBA" id="ARBA00023163"/>
    </source>
</evidence>
<accession>A0ABS8XMM3</accession>
<evidence type="ECO:0000259" key="5">
    <source>
        <dbReference type="Pfam" id="PF04542"/>
    </source>
</evidence>
<dbReference type="SUPFAM" id="SSF88946">
    <property type="entry name" value="Sigma2 domain of RNA polymerase sigma factors"/>
    <property type="match status" value="1"/>
</dbReference>
<keyword evidence="3" id="KW-0731">Sigma factor</keyword>
<dbReference type="InterPro" id="IPR036388">
    <property type="entry name" value="WH-like_DNA-bd_sf"/>
</dbReference>
<sequence length="164" mass="18801">MSVRLLKNWPDILAKVRGALRRRGRTEQEVEDLVQEAWLRLVRYDDEKQPVDHPEAFLMQVALNLSVNQYRESVCRGEHVVVEEDVLIDTAPSAESVLLAKERVARLSVGISRLPDRTREIFLAHRVDGLSQVEIAKLYGLNTTSVHHHIAKATLRLTSWMDGW</sequence>
<dbReference type="Gene3D" id="1.10.10.10">
    <property type="entry name" value="Winged helix-like DNA-binding domain superfamily/Winged helix DNA-binding domain"/>
    <property type="match status" value="1"/>
</dbReference>
<dbReference type="PANTHER" id="PTHR43133">
    <property type="entry name" value="RNA POLYMERASE ECF-TYPE SIGMA FACTO"/>
    <property type="match status" value="1"/>
</dbReference>
<gene>
    <name evidence="7" type="ORF">LXT13_06095</name>
</gene>
<evidence type="ECO:0000313" key="7">
    <source>
        <dbReference type="EMBL" id="MCE4554021.1"/>
    </source>
</evidence>
<dbReference type="InterPro" id="IPR013325">
    <property type="entry name" value="RNA_pol_sigma_r2"/>
</dbReference>
<dbReference type="PANTHER" id="PTHR43133:SF63">
    <property type="entry name" value="RNA POLYMERASE SIGMA FACTOR FECI-RELATED"/>
    <property type="match status" value="1"/>
</dbReference>
<dbReference type="InterPro" id="IPR014284">
    <property type="entry name" value="RNA_pol_sigma-70_dom"/>
</dbReference>
<dbReference type="InterPro" id="IPR013249">
    <property type="entry name" value="RNA_pol_sigma70_r4_t2"/>
</dbReference>
<dbReference type="Gene3D" id="1.10.1740.10">
    <property type="match status" value="1"/>
</dbReference>
<dbReference type="InterPro" id="IPR039425">
    <property type="entry name" value="RNA_pol_sigma-70-like"/>
</dbReference>
<dbReference type="Pfam" id="PF08281">
    <property type="entry name" value="Sigma70_r4_2"/>
    <property type="match status" value="1"/>
</dbReference>
<evidence type="ECO:0000259" key="6">
    <source>
        <dbReference type="Pfam" id="PF08281"/>
    </source>
</evidence>
<proteinExistence type="inferred from homology"/>